<gene>
    <name evidence="2" type="ORF">FH610_038495</name>
</gene>
<dbReference type="AlphaFoldDB" id="A0A5N6B8D9"/>
<feature type="transmembrane region" description="Helical" evidence="1">
    <location>
        <begin position="156"/>
        <end position="177"/>
    </location>
</feature>
<feature type="transmembrane region" description="Helical" evidence="1">
    <location>
        <begin position="88"/>
        <end position="114"/>
    </location>
</feature>
<organism evidence="2 3">
    <name type="scientific">Microbispora catharanthi</name>
    <dbReference type="NCBI Taxonomy" id="1712871"/>
    <lineage>
        <taxon>Bacteria</taxon>
        <taxon>Bacillati</taxon>
        <taxon>Actinomycetota</taxon>
        <taxon>Actinomycetes</taxon>
        <taxon>Streptosporangiales</taxon>
        <taxon>Streptosporangiaceae</taxon>
        <taxon>Microbispora</taxon>
    </lineage>
</organism>
<keyword evidence="1" id="KW-1133">Transmembrane helix</keyword>
<evidence type="ECO:0000313" key="3">
    <source>
        <dbReference type="Proteomes" id="UP000313066"/>
    </source>
</evidence>
<keyword evidence="1" id="KW-0472">Membrane</keyword>
<dbReference type="EMBL" id="VDMA02000032">
    <property type="protein sequence ID" value="KAB8176338.1"/>
    <property type="molecule type" value="Genomic_DNA"/>
</dbReference>
<dbReference type="RefSeq" id="WP_139580168.1">
    <property type="nucleotide sequence ID" value="NZ_VDMA02000032.1"/>
</dbReference>
<evidence type="ECO:0008006" key="4">
    <source>
        <dbReference type="Google" id="ProtNLM"/>
    </source>
</evidence>
<evidence type="ECO:0000313" key="2">
    <source>
        <dbReference type="EMBL" id="KAB8176338.1"/>
    </source>
</evidence>
<sequence>MTPIMALARFRLAGYVASHRALQPLIALLALLAVLYAGSIPAGQEIGATADSAAMLVPVLAWAARGLLDTEPDEQRSVALSALGPKELVSALLAAFASLLVLASLAEAVLLLRLDASPTLTVLLTGVWLHLLSATAGLALGALTSRPILPSPAVSTIALILGYLSMLVLSMAGARWLTVPVMAWMRDAHHGVLLSGLPLITVQSLLWPAIGLAAYTWLRRTRP</sequence>
<feature type="transmembrane region" description="Helical" evidence="1">
    <location>
        <begin position="197"/>
        <end position="218"/>
    </location>
</feature>
<keyword evidence="3" id="KW-1185">Reference proteome</keyword>
<keyword evidence="1" id="KW-0812">Transmembrane</keyword>
<feature type="transmembrane region" description="Helical" evidence="1">
    <location>
        <begin position="120"/>
        <end position="144"/>
    </location>
</feature>
<accession>A0A5N6B8D9</accession>
<dbReference type="Proteomes" id="UP000313066">
    <property type="component" value="Unassembled WGS sequence"/>
</dbReference>
<evidence type="ECO:0000256" key="1">
    <source>
        <dbReference type="SAM" id="Phobius"/>
    </source>
</evidence>
<name>A0A5N6B8D9_9ACTN</name>
<reference evidence="2 3" key="1">
    <citation type="submission" date="2019-10" db="EMBL/GenBank/DDBJ databases">
        <title>Nonomuraea sp. nov., isolated from Phyllanthus amarus.</title>
        <authorList>
            <person name="Klykleung N."/>
            <person name="Tanasupawat S."/>
        </authorList>
    </citation>
    <scope>NUCLEOTIDE SEQUENCE [LARGE SCALE GENOMIC DNA]</scope>
    <source>
        <strain evidence="2 3">CR1-09</strain>
    </source>
</reference>
<protein>
    <recommendedName>
        <fullName evidence="4">ABC transporter permease</fullName>
    </recommendedName>
</protein>
<proteinExistence type="predicted"/>
<comment type="caution">
    <text evidence="2">The sequence shown here is derived from an EMBL/GenBank/DDBJ whole genome shotgun (WGS) entry which is preliminary data.</text>
</comment>